<proteinExistence type="predicted"/>
<dbReference type="GO" id="GO:0003824">
    <property type="term" value="F:catalytic activity"/>
    <property type="evidence" value="ECO:0007669"/>
    <property type="project" value="InterPro"/>
</dbReference>
<dbReference type="SUPFAM" id="SSF53167">
    <property type="entry name" value="Purine and uridine phosphorylases"/>
    <property type="match status" value="1"/>
</dbReference>
<evidence type="ECO:0000313" key="2">
    <source>
        <dbReference type="Proteomes" id="UP000297641"/>
    </source>
</evidence>
<reference evidence="1 2" key="1">
    <citation type="journal article" date="2019" name="PLoS Negl. Trop. Dis.">
        <title>Revisiting the worldwide diversity of Leptospira species in the environment.</title>
        <authorList>
            <person name="Vincent A.T."/>
            <person name="Schiettekatte O."/>
            <person name="Bourhy P."/>
            <person name="Veyrier F.J."/>
            <person name="Picardeau M."/>
        </authorList>
    </citation>
    <scope>NUCLEOTIDE SEQUENCE [LARGE SCALE GENOMIC DNA]</scope>
    <source>
        <strain evidence="1 2">201800273</strain>
    </source>
</reference>
<name>A0A7I0HP92_9LEPT</name>
<comment type="caution">
    <text evidence="1">The sequence shown here is derived from an EMBL/GenBank/DDBJ whole genome shotgun (WGS) entry which is preliminary data.</text>
</comment>
<sequence>MLTFNSELTLVTCAFDGEIDLLRDNSNFPNVKAMGIGNLEQAVQVFDYLTQNPNIKQIVFLGSCGVYPWSQFQIKDIVSPDAVYAKEIAASLGFAKQLPMDPLFYSLQNDPNFPNGVCNAPTCITLHELNDPPESSWKEFAIENLELFGLAKVANLFKIPITAYLVVTNRVGPNGSFEWQSNWREFSNHLQNTFLTL</sequence>
<dbReference type="RefSeq" id="WP_135771825.1">
    <property type="nucleotide sequence ID" value="NZ_RQFT01000012.1"/>
</dbReference>
<protein>
    <submittedName>
        <fullName evidence="1">Phosphorylase</fullName>
    </submittedName>
</protein>
<accession>A0A7I0HP92</accession>
<evidence type="ECO:0000313" key="1">
    <source>
        <dbReference type="EMBL" id="TGL03512.1"/>
    </source>
</evidence>
<gene>
    <name evidence="1" type="ORF">EHQ43_17265</name>
</gene>
<dbReference type="GO" id="GO:0009116">
    <property type="term" value="P:nucleoside metabolic process"/>
    <property type="evidence" value="ECO:0007669"/>
    <property type="project" value="InterPro"/>
</dbReference>
<dbReference type="Proteomes" id="UP000297641">
    <property type="component" value="Unassembled WGS sequence"/>
</dbReference>
<dbReference type="EMBL" id="RQFT01000012">
    <property type="protein sequence ID" value="TGL03512.1"/>
    <property type="molecule type" value="Genomic_DNA"/>
</dbReference>
<dbReference type="AlphaFoldDB" id="A0A7I0HP92"/>
<organism evidence="1 2">
    <name type="scientific">Leptospira bouyouniensis</name>
    <dbReference type="NCBI Taxonomy" id="2484911"/>
    <lineage>
        <taxon>Bacteria</taxon>
        <taxon>Pseudomonadati</taxon>
        <taxon>Spirochaetota</taxon>
        <taxon>Spirochaetia</taxon>
        <taxon>Leptospirales</taxon>
        <taxon>Leptospiraceae</taxon>
        <taxon>Leptospira</taxon>
    </lineage>
</organism>
<dbReference type="Gene3D" id="3.40.50.1580">
    <property type="entry name" value="Nucleoside phosphorylase domain"/>
    <property type="match status" value="1"/>
</dbReference>
<dbReference type="InterPro" id="IPR035994">
    <property type="entry name" value="Nucleoside_phosphorylase_sf"/>
</dbReference>